<feature type="transmembrane region" description="Helical" evidence="4">
    <location>
        <begin position="452"/>
        <end position="470"/>
    </location>
</feature>
<evidence type="ECO:0000256" key="4">
    <source>
        <dbReference type="SAM" id="Phobius"/>
    </source>
</evidence>
<feature type="compositionally biased region" description="Polar residues" evidence="3">
    <location>
        <begin position="37"/>
        <end position="62"/>
    </location>
</feature>
<keyword evidence="6" id="KW-1185">Reference proteome</keyword>
<dbReference type="AlphaFoldDB" id="A0A6A6JJA6"/>
<feature type="transmembrane region" description="Helical" evidence="4">
    <location>
        <begin position="290"/>
        <end position="313"/>
    </location>
</feature>
<dbReference type="PANTHER" id="PTHR11360:SF130">
    <property type="entry name" value="MAJOR FACILITATOR SUPERFAMILY (MFS) PROFILE DOMAIN-CONTAINING PROTEIN-RELATED"/>
    <property type="match status" value="1"/>
</dbReference>
<keyword evidence="4" id="KW-0812">Transmembrane</keyword>
<evidence type="ECO:0000256" key="3">
    <source>
        <dbReference type="SAM" id="MobiDB-lite"/>
    </source>
</evidence>
<comment type="subcellular location">
    <subcellularLocation>
        <location evidence="1">Membrane</location>
        <topology evidence="1">Multi-pass membrane protein</topology>
    </subcellularLocation>
</comment>
<name>A0A6A6JJA6_WESOR</name>
<dbReference type="EMBL" id="ML986493">
    <property type="protein sequence ID" value="KAF2276567.1"/>
    <property type="molecule type" value="Genomic_DNA"/>
</dbReference>
<feature type="region of interest" description="Disordered" evidence="3">
    <location>
        <begin position="1"/>
        <end position="66"/>
    </location>
</feature>
<dbReference type="Proteomes" id="UP000800097">
    <property type="component" value="Unassembled WGS sequence"/>
</dbReference>
<dbReference type="GeneID" id="54551557"/>
<keyword evidence="4" id="KW-0472">Membrane</keyword>
<protein>
    <submittedName>
        <fullName evidence="5">MFS general substrate transporter</fullName>
    </submittedName>
</protein>
<feature type="transmembrane region" description="Helical" evidence="4">
    <location>
        <begin position="325"/>
        <end position="345"/>
    </location>
</feature>
<feature type="transmembrane region" description="Helical" evidence="4">
    <location>
        <begin position="157"/>
        <end position="176"/>
    </location>
</feature>
<dbReference type="SUPFAM" id="SSF103473">
    <property type="entry name" value="MFS general substrate transporter"/>
    <property type="match status" value="1"/>
</dbReference>
<dbReference type="InterPro" id="IPR036259">
    <property type="entry name" value="MFS_trans_sf"/>
</dbReference>
<feature type="transmembrane region" description="Helical" evidence="4">
    <location>
        <begin position="249"/>
        <end position="269"/>
    </location>
</feature>
<dbReference type="Gene3D" id="1.20.1250.20">
    <property type="entry name" value="MFS general substrate transporter like domains"/>
    <property type="match status" value="2"/>
</dbReference>
<dbReference type="GO" id="GO:0016020">
    <property type="term" value="C:membrane"/>
    <property type="evidence" value="ECO:0007669"/>
    <property type="project" value="UniProtKB-SubCell"/>
</dbReference>
<feature type="transmembrane region" description="Helical" evidence="4">
    <location>
        <begin position="182"/>
        <end position="205"/>
    </location>
</feature>
<evidence type="ECO:0000313" key="5">
    <source>
        <dbReference type="EMBL" id="KAF2276567.1"/>
    </source>
</evidence>
<feature type="compositionally biased region" description="Basic and acidic residues" evidence="3">
    <location>
        <begin position="11"/>
        <end position="36"/>
    </location>
</feature>
<feature type="transmembrane region" description="Helical" evidence="4">
    <location>
        <begin position="357"/>
        <end position="377"/>
    </location>
</feature>
<feature type="transmembrane region" description="Helical" evidence="4">
    <location>
        <begin position="217"/>
        <end position="237"/>
    </location>
</feature>
<comment type="similarity">
    <text evidence="2">Belongs to the major facilitator superfamily. Monocarboxylate porter (TC 2.A.1.13) family.</text>
</comment>
<feature type="transmembrane region" description="Helical" evidence="4">
    <location>
        <begin position="383"/>
        <end position="408"/>
    </location>
</feature>
<dbReference type="InterPro" id="IPR011701">
    <property type="entry name" value="MFS"/>
</dbReference>
<dbReference type="PANTHER" id="PTHR11360">
    <property type="entry name" value="MONOCARBOXYLATE TRANSPORTER"/>
    <property type="match status" value="1"/>
</dbReference>
<dbReference type="RefSeq" id="XP_033654106.1">
    <property type="nucleotide sequence ID" value="XM_033798382.1"/>
</dbReference>
<sequence length="480" mass="51507">MSASAGPPSEVHLEKGLTESDKSRSTHEHERGHPRNDSINTVSRPSSPIEVSSVYNQPNNKSTRSRLARKITIRSNADVIDPGPPPDGGLKAWTQALMGHLVVFNTWGMISAFSVFQAYYTSELGLEPSAVSWIGSVQMMGHFALGIFTGRAFDAGLFYWLVIPGLILGSLSMFMTSLCDQYWQLFLAQGLLFGLGCGLQFTPSASLVYTYFSSNKVVALAIVASGSATGGLIYPTIARQLIPKIGFAWTTRITGFIMLAVGCCYCSLLRPRLPPRRSGPLLELSAFKEAPYTLYLIGVFLTCLGQYFGFYYIGSYSLQVVGVPYDVSVDLIMIMNGVGVVGRILPGYLADQYFGGYNTLIPFVFASAAVMYSWTAVRTTASLYVFAAIYGVASAGFQGLFPSVLSSLTKDLSRVGVRNGMGFCIVGFAVLTGPPIAGALVQRGGYLTAQMWSGSMIVAGGGVLVLGRVAKTGLVLRAKV</sequence>
<evidence type="ECO:0000256" key="2">
    <source>
        <dbReference type="ARBA" id="ARBA00006727"/>
    </source>
</evidence>
<gene>
    <name evidence="5" type="ORF">EI97DRAFT_433397</name>
</gene>
<reference evidence="5" key="1">
    <citation type="journal article" date="2020" name="Stud. Mycol.">
        <title>101 Dothideomycetes genomes: a test case for predicting lifestyles and emergence of pathogens.</title>
        <authorList>
            <person name="Haridas S."/>
            <person name="Albert R."/>
            <person name="Binder M."/>
            <person name="Bloem J."/>
            <person name="Labutti K."/>
            <person name="Salamov A."/>
            <person name="Andreopoulos B."/>
            <person name="Baker S."/>
            <person name="Barry K."/>
            <person name="Bills G."/>
            <person name="Bluhm B."/>
            <person name="Cannon C."/>
            <person name="Castanera R."/>
            <person name="Culley D."/>
            <person name="Daum C."/>
            <person name="Ezra D."/>
            <person name="Gonzalez J."/>
            <person name="Henrissat B."/>
            <person name="Kuo A."/>
            <person name="Liang C."/>
            <person name="Lipzen A."/>
            <person name="Lutzoni F."/>
            <person name="Magnuson J."/>
            <person name="Mondo S."/>
            <person name="Nolan M."/>
            <person name="Ohm R."/>
            <person name="Pangilinan J."/>
            <person name="Park H.-J."/>
            <person name="Ramirez L."/>
            <person name="Alfaro M."/>
            <person name="Sun H."/>
            <person name="Tritt A."/>
            <person name="Yoshinaga Y."/>
            <person name="Zwiers L.-H."/>
            <person name="Turgeon B."/>
            <person name="Goodwin S."/>
            <person name="Spatafora J."/>
            <person name="Crous P."/>
            <person name="Grigoriev I."/>
        </authorList>
    </citation>
    <scope>NUCLEOTIDE SEQUENCE</scope>
    <source>
        <strain evidence="5">CBS 379.55</strain>
    </source>
</reference>
<dbReference type="OrthoDB" id="6499973at2759"/>
<dbReference type="InterPro" id="IPR050327">
    <property type="entry name" value="Proton-linked_MCT"/>
</dbReference>
<organism evidence="5 6">
    <name type="scientific">Westerdykella ornata</name>
    <dbReference type="NCBI Taxonomy" id="318751"/>
    <lineage>
        <taxon>Eukaryota</taxon>
        <taxon>Fungi</taxon>
        <taxon>Dikarya</taxon>
        <taxon>Ascomycota</taxon>
        <taxon>Pezizomycotina</taxon>
        <taxon>Dothideomycetes</taxon>
        <taxon>Pleosporomycetidae</taxon>
        <taxon>Pleosporales</taxon>
        <taxon>Sporormiaceae</taxon>
        <taxon>Westerdykella</taxon>
    </lineage>
</organism>
<feature type="transmembrane region" description="Helical" evidence="4">
    <location>
        <begin position="101"/>
        <end position="120"/>
    </location>
</feature>
<proteinExistence type="inferred from homology"/>
<dbReference type="Pfam" id="PF07690">
    <property type="entry name" value="MFS_1"/>
    <property type="match status" value="1"/>
</dbReference>
<feature type="transmembrane region" description="Helical" evidence="4">
    <location>
        <begin position="132"/>
        <end position="150"/>
    </location>
</feature>
<evidence type="ECO:0000313" key="6">
    <source>
        <dbReference type="Proteomes" id="UP000800097"/>
    </source>
</evidence>
<feature type="transmembrane region" description="Helical" evidence="4">
    <location>
        <begin position="420"/>
        <end position="440"/>
    </location>
</feature>
<keyword evidence="4" id="KW-1133">Transmembrane helix</keyword>
<evidence type="ECO:0000256" key="1">
    <source>
        <dbReference type="ARBA" id="ARBA00004141"/>
    </source>
</evidence>
<dbReference type="GO" id="GO:0022857">
    <property type="term" value="F:transmembrane transporter activity"/>
    <property type="evidence" value="ECO:0007669"/>
    <property type="project" value="InterPro"/>
</dbReference>
<accession>A0A6A6JJA6</accession>